<name>A0A4C1SYH4_EUMVA</name>
<dbReference type="PANTHER" id="PTHR43775">
    <property type="entry name" value="FATTY ACID SYNTHASE"/>
    <property type="match status" value="1"/>
</dbReference>
<evidence type="ECO:0000259" key="3">
    <source>
        <dbReference type="SMART" id="SM00829"/>
    </source>
</evidence>
<dbReference type="InterPro" id="IPR050091">
    <property type="entry name" value="PKS_NRPS_Biosynth_Enz"/>
</dbReference>
<sequence length="222" mass="23190">MWGGVYLVPPRVTSAATNGECNLKLRGVGAELKWRAEPPSASRGPPVHVSPSMRHVRAAPSEPTDVSLSVHVHFAAAGEYDASVATGRAPAYDAAAAPHDYGLGFSGVTGSGERVMGVSPGALRAPVAPDAALLWPVPAHWSLADAAAAPPAYAAVYYCVAIRNNVRGGTVWLVHDATSALGQAAIAIGLSLDCTIFAVVRTRGEKRFLSSLFTELPRKWIT</sequence>
<dbReference type="InterPro" id="IPR011032">
    <property type="entry name" value="GroES-like_sf"/>
</dbReference>
<proteinExistence type="predicted"/>
<evidence type="ECO:0000256" key="2">
    <source>
        <dbReference type="ARBA" id="ARBA00022553"/>
    </source>
</evidence>
<evidence type="ECO:0000256" key="1">
    <source>
        <dbReference type="ARBA" id="ARBA00022450"/>
    </source>
</evidence>
<dbReference type="SUPFAM" id="SSF50129">
    <property type="entry name" value="GroES-like"/>
    <property type="match status" value="1"/>
</dbReference>
<dbReference type="Proteomes" id="UP000299102">
    <property type="component" value="Unassembled WGS sequence"/>
</dbReference>
<dbReference type="GO" id="GO:0004312">
    <property type="term" value="F:fatty acid synthase activity"/>
    <property type="evidence" value="ECO:0007669"/>
    <property type="project" value="TreeGrafter"/>
</dbReference>
<dbReference type="GO" id="GO:0006633">
    <property type="term" value="P:fatty acid biosynthetic process"/>
    <property type="evidence" value="ECO:0007669"/>
    <property type="project" value="TreeGrafter"/>
</dbReference>
<dbReference type="PANTHER" id="PTHR43775:SF37">
    <property type="entry name" value="SI:DKEY-61P9.11"/>
    <property type="match status" value="1"/>
</dbReference>
<dbReference type="InterPro" id="IPR036291">
    <property type="entry name" value="NAD(P)-bd_dom_sf"/>
</dbReference>
<accession>A0A4C1SYH4</accession>
<dbReference type="AlphaFoldDB" id="A0A4C1SYH4"/>
<keyword evidence="1" id="KW-0596">Phosphopantetheine</keyword>
<dbReference type="OrthoDB" id="329835at2759"/>
<keyword evidence="5" id="KW-1185">Reference proteome</keyword>
<gene>
    <name evidence="4" type="primary">FASN</name>
    <name evidence="4" type="ORF">EVAR_100852_1</name>
</gene>
<reference evidence="4 5" key="1">
    <citation type="journal article" date="2019" name="Commun. Biol.">
        <title>The bagworm genome reveals a unique fibroin gene that provides high tensile strength.</title>
        <authorList>
            <person name="Kono N."/>
            <person name="Nakamura H."/>
            <person name="Ohtoshi R."/>
            <person name="Tomita M."/>
            <person name="Numata K."/>
            <person name="Arakawa K."/>
        </authorList>
    </citation>
    <scope>NUCLEOTIDE SEQUENCE [LARGE SCALE GENOMIC DNA]</scope>
</reference>
<dbReference type="Gene3D" id="3.90.180.10">
    <property type="entry name" value="Medium-chain alcohol dehydrogenases, catalytic domain"/>
    <property type="match status" value="1"/>
</dbReference>
<evidence type="ECO:0000313" key="5">
    <source>
        <dbReference type="Proteomes" id="UP000299102"/>
    </source>
</evidence>
<dbReference type="GO" id="GO:0016491">
    <property type="term" value="F:oxidoreductase activity"/>
    <property type="evidence" value="ECO:0007669"/>
    <property type="project" value="InterPro"/>
</dbReference>
<dbReference type="EMBL" id="BGZK01004162">
    <property type="protein sequence ID" value="GBP07303.1"/>
    <property type="molecule type" value="Genomic_DNA"/>
</dbReference>
<dbReference type="SMART" id="SM00829">
    <property type="entry name" value="PKS_ER"/>
    <property type="match status" value="1"/>
</dbReference>
<dbReference type="STRING" id="151549.A0A4C1SYH4"/>
<protein>
    <submittedName>
        <fullName evidence="4">Fatty acid synthase</fullName>
    </submittedName>
</protein>
<feature type="domain" description="Enoyl reductase (ER)" evidence="3">
    <location>
        <begin position="48"/>
        <end position="222"/>
    </location>
</feature>
<keyword evidence="2" id="KW-0597">Phosphoprotein</keyword>
<comment type="caution">
    <text evidence="4">The sequence shown here is derived from an EMBL/GenBank/DDBJ whole genome shotgun (WGS) entry which is preliminary data.</text>
</comment>
<dbReference type="InterPro" id="IPR020843">
    <property type="entry name" value="ER"/>
</dbReference>
<evidence type="ECO:0000313" key="4">
    <source>
        <dbReference type="EMBL" id="GBP07303.1"/>
    </source>
</evidence>
<dbReference type="SUPFAM" id="SSF51735">
    <property type="entry name" value="NAD(P)-binding Rossmann-fold domains"/>
    <property type="match status" value="1"/>
</dbReference>
<organism evidence="4 5">
    <name type="scientific">Eumeta variegata</name>
    <name type="common">Bagworm moth</name>
    <name type="synonym">Eumeta japonica</name>
    <dbReference type="NCBI Taxonomy" id="151549"/>
    <lineage>
        <taxon>Eukaryota</taxon>
        <taxon>Metazoa</taxon>
        <taxon>Ecdysozoa</taxon>
        <taxon>Arthropoda</taxon>
        <taxon>Hexapoda</taxon>
        <taxon>Insecta</taxon>
        <taxon>Pterygota</taxon>
        <taxon>Neoptera</taxon>
        <taxon>Endopterygota</taxon>
        <taxon>Lepidoptera</taxon>
        <taxon>Glossata</taxon>
        <taxon>Ditrysia</taxon>
        <taxon>Tineoidea</taxon>
        <taxon>Psychidae</taxon>
        <taxon>Oiketicinae</taxon>
        <taxon>Eumeta</taxon>
    </lineage>
</organism>